<accession>A9UUM9</accession>
<gene>
    <name evidence="2" type="ORF">MONBRDRAFT_6919</name>
</gene>
<evidence type="ECO:0000256" key="1">
    <source>
        <dbReference type="SAM" id="SignalP"/>
    </source>
</evidence>
<dbReference type="InParanoid" id="A9UUM9"/>
<feature type="signal peptide" evidence="1">
    <location>
        <begin position="1"/>
        <end position="24"/>
    </location>
</feature>
<organism evidence="2 3">
    <name type="scientific">Monosiga brevicollis</name>
    <name type="common">Choanoflagellate</name>
    <dbReference type="NCBI Taxonomy" id="81824"/>
    <lineage>
        <taxon>Eukaryota</taxon>
        <taxon>Choanoflagellata</taxon>
        <taxon>Craspedida</taxon>
        <taxon>Salpingoecidae</taxon>
        <taxon>Monosiga</taxon>
    </lineage>
</organism>
<dbReference type="AlphaFoldDB" id="A9UUM9"/>
<dbReference type="GeneID" id="5889671"/>
<name>A9UUM9_MONBE</name>
<dbReference type="EMBL" id="CH991546">
    <property type="protein sequence ID" value="EDQ90929.1"/>
    <property type="molecule type" value="Genomic_DNA"/>
</dbReference>
<proteinExistence type="predicted"/>
<protein>
    <submittedName>
        <fullName evidence="2">Uncharacterized protein</fullName>
    </submittedName>
</protein>
<dbReference type="KEGG" id="mbr:MONBRDRAFT_6919"/>
<dbReference type="Proteomes" id="UP000001357">
    <property type="component" value="Unassembled WGS sequence"/>
</dbReference>
<evidence type="ECO:0000313" key="3">
    <source>
        <dbReference type="Proteomes" id="UP000001357"/>
    </source>
</evidence>
<keyword evidence="3" id="KW-1185">Reference proteome</keyword>
<dbReference type="RefSeq" id="XP_001744226.1">
    <property type="nucleotide sequence ID" value="XM_001744174.1"/>
</dbReference>
<keyword evidence="1" id="KW-0732">Signal</keyword>
<evidence type="ECO:0000313" key="2">
    <source>
        <dbReference type="EMBL" id="EDQ90929.1"/>
    </source>
</evidence>
<reference evidence="2 3" key="1">
    <citation type="journal article" date="2008" name="Nature">
        <title>The genome of the choanoflagellate Monosiga brevicollis and the origin of metazoans.</title>
        <authorList>
            <consortium name="JGI Sequencing"/>
            <person name="King N."/>
            <person name="Westbrook M.J."/>
            <person name="Young S.L."/>
            <person name="Kuo A."/>
            <person name="Abedin M."/>
            <person name="Chapman J."/>
            <person name="Fairclough S."/>
            <person name="Hellsten U."/>
            <person name="Isogai Y."/>
            <person name="Letunic I."/>
            <person name="Marr M."/>
            <person name="Pincus D."/>
            <person name="Putnam N."/>
            <person name="Rokas A."/>
            <person name="Wright K.J."/>
            <person name="Zuzow R."/>
            <person name="Dirks W."/>
            <person name="Good M."/>
            <person name="Goodstein D."/>
            <person name="Lemons D."/>
            <person name="Li W."/>
            <person name="Lyons J.B."/>
            <person name="Morris A."/>
            <person name="Nichols S."/>
            <person name="Richter D.J."/>
            <person name="Salamov A."/>
            <person name="Bork P."/>
            <person name="Lim W.A."/>
            <person name="Manning G."/>
            <person name="Miller W.T."/>
            <person name="McGinnis W."/>
            <person name="Shapiro H."/>
            <person name="Tjian R."/>
            <person name="Grigoriev I.V."/>
            <person name="Rokhsar D."/>
        </authorList>
    </citation>
    <scope>NUCLEOTIDE SEQUENCE [LARGE SCALE GENOMIC DNA]</scope>
    <source>
        <strain evidence="3">MX1 / ATCC 50154</strain>
    </source>
</reference>
<feature type="chain" id="PRO_5002744731" evidence="1">
    <location>
        <begin position="25"/>
        <end position="350"/>
    </location>
</feature>
<sequence>MMGGLPSLGPLALALIIAIFVASAADVKHIDNAPVPGAVTSLPPSATTVLEREEFYVSQNAHHADHPAPHNWLYNYVDRIVVATLQERREHMRQFLDHINVDAILFDVHLGSEARESATDIEARYIKEMDRKFNGGTKLALVHTKRDIAHNGLAAGAERLFFFEDDLAIDSLNVTDLQQRFANMWSVLPPRWNIFNFGRCYAFCDKQIQFPHNVVQDLFSLCHQSIIFDNVTMAALEDAFTHHLLPLGADVILGRLMVRGQLVTMGSKKPIFRQARKTITSTLFQEGDARGSKQPPLCMSAHKQRTFRHSKLKYLGHPTFDLFANSSVPVFRINVTEAFGPDPYEVSKNF</sequence>